<organism evidence="1 2">
    <name type="scientific">Thalassospira xianhensis MCCC 1A02616</name>
    <dbReference type="NCBI Taxonomy" id="1177929"/>
    <lineage>
        <taxon>Bacteria</taxon>
        <taxon>Pseudomonadati</taxon>
        <taxon>Pseudomonadota</taxon>
        <taxon>Alphaproteobacteria</taxon>
        <taxon>Rhodospirillales</taxon>
        <taxon>Thalassospiraceae</taxon>
        <taxon>Thalassospira</taxon>
    </lineage>
</organism>
<dbReference type="Proteomes" id="UP000252419">
    <property type="component" value="Unassembled WGS sequence"/>
</dbReference>
<accession>A0A367UGW6</accession>
<reference evidence="1 2" key="1">
    <citation type="submission" date="2014-07" db="EMBL/GenBank/DDBJ databases">
        <title>Draft genome sequence of Thalassospira xianhensis P-4 (MCCC 1A02616).</title>
        <authorList>
            <person name="Lai Q."/>
            <person name="Shao Z."/>
        </authorList>
    </citation>
    <scope>NUCLEOTIDE SEQUENCE [LARGE SCALE GENOMIC DNA]</scope>
    <source>
        <strain evidence="1 2">MCCC 1A02616</strain>
    </source>
</reference>
<gene>
    <name evidence="1" type="ORF">TH5_00230</name>
</gene>
<proteinExistence type="predicted"/>
<comment type="caution">
    <text evidence="1">The sequence shown here is derived from an EMBL/GenBank/DDBJ whole genome shotgun (WGS) entry which is preliminary data.</text>
</comment>
<sequence>MPSQGHVWDGIFFLCKAGLLSGDLAGSPEALEHWFEIICHCGFEWHLKDNMIVDIENGMT</sequence>
<dbReference type="EMBL" id="JPWA01000001">
    <property type="protein sequence ID" value="RCK07547.1"/>
    <property type="molecule type" value="Genomic_DNA"/>
</dbReference>
<evidence type="ECO:0000313" key="1">
    <source>
        <dbReference type="EMBL" id="RCK07547.1"/>
    </source>
</evidence>
<evidence type="ECO:0000313" key="2">
    <source>
        <dbReference type="Proteomes" id="UP000252419"/>
    </source>
</evidence>
<dbReference type="AlphaFoldDB" id="A0A367UGW6"/>
<name>A0A367UGW6_9PROT</name>
<keyword evidence="2" id="KW-1185">Reference proteome</keyword>
<protein>
    <submittedName>
        <fullName evidence="1">Uncharacterized protein</fullName>
    </submittedName>
</protein>